<proteinExistence type="predicted"/>
<accession>X1GXD2</accession>
<feature type="transmembrane region" description="Helical" evidence="1">
    <location>
        <begin position="133"/>
        <end position="155"/>
    </location>
</feature>
<name>X1GXD2_9ZZZZ</name>
<keyword evidence="1" id="KW-1133">Transmembrane helix</keyword>
<keyword evidence="1" id="KW-0812">Transmembrane</keyword>
<evidence type="ECO:0000313" key="2">
    <source>
        <dbReference type="EMBL" id="GAH49475.1"/>
    </source>
</evidence>
<feature type="transmembrane region" description="Helical" evidence="1">
    <location>
        <begin position="32"/>
        <end position="55"/>
    </location>
</feature>
<sequence>CLITVTGGIWSLFDFIMPKGKFDAFMHLNTGYQIAIVAGFLAGLFFLLIFFFGLFKKGRKWVLSFIFNLKEIEEKYKNRLDVKIAAGGLLLSLIAIIIGIIIAVIQEILGGSSSTSPFSGLFTSFSSFSSGNWILFTGASVFAILAVTLFLIYFWKNGYYLILKIMGVLEK</sequence>
<feature type="non-terminal residue" evidence="2">
    <location>
        <position position="1"/>
    </location>
</feature>
<feature type="transmembrane region" description="Helical" evidence="1">
    <location>
        <begin position="84"/>
        <end position="105"/>
    </location>
</feature>
<protein>
    <submittedName>
        <fullName evidence="2">Uncharacterized protein</fullName>
    </submittedName>
</protein>
<comment type="caution">
    <text evidence="2">The sequence shown here is derived from an EMBL/GenBank/DDBJ whole genome shotgun (WGS) entry which is preliminary data.</text>
</comment>
<dbReference type="EMBL" id="BARU01024449">
    <property type="protein sequence ID" value="GAH49475.1"/>
    <property type="molecule type" value="Genomic_DNA"/>
</dbReference>
<keyword evidence="1" id="KW-0472">Membrane</keyword>
<organism evidence="2">
    <name type="scientific">marine sediment metagenome</name>
    <dbReference type="NCBI Taxonomy" id="412755"/>
    <lineage>
        <taxon>unclassified sequences</taxon>
        <taxon>metagenomes</taxon>
        <taxon>ecological metagenomes</taxon>
    </lineage>
</organism>
<dbReference type="AlphaFoldDB" id="X1GXD2"/>
<evidence type="ECO:0000256" key="1">
    <source>
        <dbReference type="SAM" id="Phobius"/>
    </source>
</evidence>
<reference evidence="2" key="1">
    <citation type="journal article" date="2014" name="Front. Microbiol.">
        <title>High frequency of phylogenetically diverse reductive dehalogenase-homologous genes in deep subseafloor sedimentary metagenomes.</title>
        <authorList>
            <person name="Kawai M."/>
            <person name="Futagami T."/>
            <person name="Toyoda A."/>
            <person name="Takaki Y."/>
            <person name="Nishi S."/>
            <person name="Hori S."/>
            <person name="Arai W."/>
            <person name="Tsubouchi T."/>
            <person name="Morono Y."/>
            <person name="Uchiyama I."/>
            <person name="Ito T."/>
            <person name="Fujiyama A."/>
            <person name="Inagaki F."/>
            <person name="Takami H."/>
        </authorList>
    </citation>
    <scope>NUCLEOTIDE SEQUENCE</scope>
    <source>
        <strain evidence="2">Expedition CK06-06</strain>
    </source>
</reference>
<gene>
    <name evidence="2" type="ORF">S03H2_39528</name>
</gene>